<protein>
    <submittedName>
        <fullName evidence="3">Isopentenyl-diphosphate Delta-isomerase</fullName>
    </submittedName>
</protein>
<dbReference type="InterPro" id="IPR020084">
    <property type="entry name" value="NUDIX_hydrolase_CS"/>
</dbReference>
<keyword evidence="4" id="KW-1185">Reference proteome</keyword>
<accession>A0ABP9WCT6</accession>
<dbReference type="CDD" id="cd24154">
    <property type="entry name" value="NUDIX_DR0079"/>
    <property type="match status" value="1"/>
</dbReference>
<feature type="domain" description="Nudix hydrolase" evidence="2">
    <location>
        <begin position="129"/>
        <end position="264"/>
    </location>
</feature>
<dbReference type="PROSITE" id="PS51462">
    <property type="entry name" value="NUDIX"/>
    <property type="match status" value="1"/>
</dbReference>
<name>A0ABP9WCT6_9DEIO</name>
<evidence type="ECO:0000259" key="2">
    <source>
        <dbReference type="PROSITE" id="PS51462"/>
    </source>
</evidence>
<dbReference type="RefSeq" id="WP_345468012.1">
    <property type="nucleotide sequence ID" value="NZ_BAABRP010000025.1"/>
</dbReference>
<proteinExistence type="predicted"/>
<dbReference type="SUPFAM" id="SSF55811">
    <property type="entry name" value="Nudix"/>
    <property type="match status" value="1"/>
</dbReference>
<dbReference type="EMBL" id="BAABRP010000025">
    <property type="protein sequence ID" value="GAA5514836.1"/>
    <property type="molecule type" value="Genomic_DNA"/>
</dbReference>
<evidence type="ECO:0000313" key="3">
    <source>
        <dbReference type="EMBL" id="GAA5514836.1"/>
    </source>
</evidence>
<keyword evidence="1" id="KW-0378">Hydrolase</keyword>
<comment type="caution">
    <text evidence="3">The sequence shown here is derived from an EMBL/GenBank/DDBJ whole genome shotgun (WGS) entry which is preliminary data.</text>
</comment>
<sequence>MADSGCFPLWSRGENVDPLTLLLPPELTARLLAWADALDSTLNRADPASPLPMRAAFLRDAESEWDSFEREGHTLWRALRAARPDLHVTYHSVLLERAVDPDTDELLDLLNDAGDVIGVLWRSEAEGVRHKRGVTAFLRDGAGRLFIPRRAAHKTRWPGALDFSVGGLVLAGETFNEAFAREAREELNLNVEALGWQVTANLDPLTTDLRCFTRVYEVPFEGTPDLNPEDFSGGEWLTPGEVLGRAGTGEPVNGDLVEVVRRVYGKQ</sequence>
<dbReference type="InterPro" id="IPR015797">
    <property type="entry name" value="NUDIX_hydrolase-like_dom_sf"/>
</dbReference>
<reference evidence="3 4" key="1">
    <citation type="submission" date="2024-02" db="EMBL/GenBank/DDBJ databases">
        <title>Deinococcus carri NBRC 110142.</title>
        <authorList>
            <person name="Ichikawa N."/>
            <person name="Katano-Makiyama Y."/>
            <person name="Hidaka K."/>
        </authorList>
    </citation>
    <scope>NUCLEOTIDE SEQUENCE [LARGE SCALE GENOMIC DNA]</scope>
    <source>
        <strain evidence="3 4">NBRC 110142</strain>
    </source>
</reference>
<dbReference type="Pfam" id="PF00293">
    <property type="entry name" value="NUDIX"/>
    <property type="match status" value="1"/>
</dbReference>
<evidence type="ECO:0000313" key="4">
    <source>
        <dbReference type="Proteomes" id="UP001401887"/>
    </source>
</evidence>
<gene>
    <name evidence="3" type="primary">idi</name>
    <name evidence="3" type="ORF">Dcar01_03597</name>
</gene>
<dbReference type="Gene3D" id="3.90.79.10">
    <property type="entry name" value="Nucleoside Triphosphate Pyrophosphohydrolase"/>
    <property type="match status" value="1"/>
</dbReference>
<evidence type="ECO:0000256" key="1">
    <source>
        <dbReference type="ARBA" id="ARBA00022801"/>
    </source>
</evidence>
<dbReference type="InterPro" id="IPR000086">
    <property type="entry name" value="NUDIX_hydrolase_dom"/>
</dbReference>
<organism evidence="3 4">
    <name type="scientific">Deinococcus carri</name>
    <dbReference type="NCBI Taxonomy" id="1211323"/>
    <lineage>
        <taxon>Bacteria</taxon>
        <taxon>Thermotogati</taxon>
        <taxon>Deinococcota</taxon>
        <taxon>Deinococci</taxon>
        <taxon>Deinococcales</taxon>
        <taxon>Deinococcaceae</taxon>
        <taxon>Deinococcus</taxon>
    </lineage>
</organism>
<dbReference type="PROSITE" id="PS00893">
    <property type="entry name" value="NUDIX_BOX"/>
    <property type="match status" value="1"/>
</dbReference>
<dbReference type="Proteomes" id="UP001401887">
    <property type="component" value="Unassembled WGS sequence"/>
</dbReference>